<dbReference type="Proteomes" id="UP000735302">
    <property type="component" value="Unassembled WGS sequence"/>
</dbReference>
<dbReference type="EMBL" id="BLXT01008388">
    <property type="protein sequence ID" value="GFO48365.1"/>
    <property type="molecule type" value="Genomic_DNA"/>
</dbReference>
<sequence length="130" mass="14412">MFTMFPGHVSVAWWFTGKRIRPEICSYPFVTGSSSNPATNLPDLTMTVEAVKAHLAGLQTLDQLAGFQALGYLQYRGQSLSAMHVSLTVYMPALANHLTRNSKSVSHSQLPQLFVVTAEKAWDLSQLDQR</sequence>
<keyword evidence="2" id="KW-1185">Reference proteome</keyword>
<evidence type="ECO:0000313" key="1">
    <source>
        <dbReference type="EMBL" id="GFO48365.1"/>
    </source>
</evidence>
<name>A0AAV4DWG5_9GAST</name>
<accession>A0AAV4DWG5</accession>
<evidence type="ECO:0000313" key="2">
    <source>
        <dbReference type="Proteomes" id="UP000735302"/>
    </source>
</evidence>
<reference evidence="1 2" key="1">
    <citation type="journal article" date="2021" name="Elife">
        <title>Chloroplast acquisition without the gene transfer in kleptoplastic sea slugs, Plakobranchus ocellatus.</title>
        <authorList>
            <person name="Maeda T."/>
            <person name="Takahashi S."/>
            <person name="Yoshida T."/>
            <person name="Shimamura S."/>
            <person name="Takaki Y."/>
            <person name="Nagai Y."/>
            <person name="Toyoda A."/>
            <person name="Suzuki Y."/>
            <person name="Arimoto A."/>
            <person name="Ishii H."/>
            <person name="Satoh N."/>
            <person name="Nishiyama T."/>
            <person name="Hasebe M."/>
            <person name="Maruyama T."/>
            <person name="Minagawa J."/>
            <person name="Obokata J."/>
            <person name="Shigenobu S."/>
        </authorList>
    </citation>
    <scope>NUCLEOTIDE SEQUENCE [LARGE SCALE GENOMIC DNA]</scope>
</reference>
<proteinExistence type="predicted"/>
<organism evidence="1 2">
    <name type="scientific">Plakobranchus ocellatus</name>
    <dbReference type="NCBI Taxonomy" id="259542"/>
    <lineage>
        <taxon>Eukaryota</taxon>
        <taxon>Metazoa</taxon>
        <taxon>Spiralia</taxon>
        <taxon>Lophotrochozoa</taxon>
        <taxon>Mollusca</taxon>
        <taxon>Gastropoda</taxon>
        <taxon>Heterobranchia</taxon>
        <taxon>Euthyneura</taxon>
        <taxon>Panpulmonata</taxon>
        <taxon>Sacoglossa</taxon>
        <taxon>Placobranchoidea</taxon>
        <taxon>Plakobranchidae</taxon>
        <taxon>Plakobranchus</taxon>
    </lineage>
</organism>
<protein>
    <submittedName>
        <fullName evidence="1">Uncharacterized protein</fullName>
    </submittedName>
</protein>
<gene>
    <name evidence="1" type="ORF">PoB_007487000</name>
</gene>
<dbReference type="AlphaFoldDB" id="A0AAV4DWG5"/>
<comment type="caution">
    <text evidence="1">The sequence shown here is derived from an EMBL/GenBank/DDBJ whole genome shotgun (WGS) entry which is preliminary data.</text>
</comment>